<comment type="subunit">
    <text evidence="6">Homodimer. Found in a multi-helicase-TICAM1 complex at least composed of DHX36, DDX1, DDX21 and TICAM1.</text>
</comment>
<keyword evidence="7" id="KW-0175">Coiled coil</keyword>
<evidence type="ECO:0000256" key="6">
    <source>
        <dbReference type="PIRNR" id="PIRNR037744"/>
    </source>
</evidence>
<dbReference type="Pfam" id="PF12721">
    <property type="entry name" value="RHIM"/>
    <property type="match status" value="1"/>
</dbReference>
<gene>
    <name evidence="10" type="ORF">JD844_034170</name>
</gene>
<keyword evidence="4 6" id="KW-0391">Immunity</keyword>
<dbReference type="InterPro" id="IPR040886">
    <property type="entry name" value="TRIF_N"/>
</dbReference>
<sequence>MAESSETHPSLEGIFRVLAQVPRDKLDLYKLKLSCKQKDQRSSQLLRAMILLTLKEETEAQMSLDALKDDPVVACIYQSRWGSAMANTANPILLKQDAEVRLAVAQIYSLLADEKLCSSLARDEAYRAAIAAFQSSNVGKDRFRSLLDEALEACGMGLIVMLSSNSIGAPGVKTGRSSARTTSDCVPIQSSLDPQPLRSTGSPTSLVSHLEISPSPTVSFLSHSIHQYGVAETSKLCGSMSRYSTLDNEEGNSHASPAGSSSTSGTRFSEKGNQPKNRGTGDLGGSRCSSSDAPDPKSSLRSAWHPVECNELANSARRKGPEGSLLYSPQTSATPLFGSAASMGHPQSSFPSKQNSGSVPTSVSSSAPLPHSTGSSPTVPQIDANKFFTFVILHASKDDTIACRVKDKLESMGVSDGATYSEDFLVPGHCQLGCFQNALDNSAFTLLLLTENFKSRFCAYQTNVALMDSFTRFSKTNTVIPFISKERPMKQSEIPKMLATLVPLDENSPLFDRKVKNTFRAKAIQEKKAEWSLRRQIQERQRLQEQYRDYEQMLQQLSMLSMNAPAAMPFPGPPVGFPGLQVPQPFYSPAFPAPRTSEHQPCLDQPSLSQPFLFSLGGSGGSQPPLIIQNAQMVQIGDYNHMQVERTNATLSTAEQEGNLDRWVENGVGNKHGD</sequence>
<evidence type="ECO:0000256" key="1">
    <source>
        <dbReference type="ARBA" id="ARBA00022490"/>
    </source>
</evidence>
<feature type="region of interest" description="Disordered" evidence="8">
    <location>
        <begin position="337"/>
        <end position="378"/>
    </location>
</feature>
<feature type="compositionally biased region" description="Low complexity" evidence="8">
    <location>
        <begin position="356"/>
        <end position="366"/>
    </location>
</feature>
<accession>A0ABQ7T868</accession>
<keyword evidence="6" id="KW-0053">Apoptosis</keyword>
<feature type="compositionally biased region" description="Polar residues" evidence="8">
    <location>
        <begin position="175"/>
        <end position="207"/>
    </location>
</feature>
<dbReference type="PANTHER" id="PTHR47230:SF1">
    <property type="entry name" value="TIR DOMAIN-CONTAINING ADAPTER MOLECULE 1"/>
    <property type="match status" value="1"/>
</dbReference>
<keyword evidence="6" id="KW-0968">Cytoplasmic vesicle</keyword>
<dbReference type="SUPFAM" id="SSF52200">
    <property type="entry name" value="Toll/Interleukin receptor TIR domain"/>
    <property type="match status" value="1"/>
</dbReference>
<evidence type="ECO:0000256" key="5">
    <source>
        <dbReference type="ARBA" id="ARBA00023198"/>
    </source>
</evidence>
<dbReference type="InterPro" id="IPR046946">
    <property type="entry name" value="TCAM1/2"/>
</dbReference>
<evidence type="ECO:0000256" key="2">
    <source>
        <dbReference type="ARBA" id="ARBA00022553"/>
    </source>
</evidence>
<dbReference type="PROSITE" id="PS50104">
    <property type="entry name" value="TIR"/>
    <property type="match status" value="1"/>
</dbReference>
<evidence type="ECO:0000256" key="4">
    <source>
        <dbReference type="ARBA" id="ARBA00022859"/>
    </source>
</evidence>
<keyword evidence="1 6" id="KW-0963">Cytoplasm</keyword>
<keyword evidence="2" id="KW-0597">Phosphoprotein</keyword>
<evidence type="ECO:0000256" key="8">
    <source>
        <dbReference type="SAM" id="MobiDB-lite"/>
    </source>
</evidence>
<feature type="compositionally biased region" description="Polar residues" evidence="8">
    <location>
        <begin position="345"/>
        <end position="355"/>
    </location>
</feature>
<dbReference type="Proteomes" id="UP000826234">
    <property type="component" value="Unassembled WGS sequence"/>
</dbReference>
<name>A0ABQ7T868_PHRPL</name>
<dbReference type="EMBL" id="JAIPUX010000953">
    <property type="protein sequence ID" value="KAH0625839.1"/>
    <property type="molecule type" value="Genomic_DNA"/>
</dbReference>
<evidence type="ECO:0000256" key="7">
    <source>
        <dbReference type="SAM" id="Coils"/>
    </source>
</evidence>
<comment type="domain">
    <text evidence="6">The N-terminal region is essential for activation of the IFNB promoter activity.</text>
</comment>
<proteinExistence type="predicted"/>
<dbReference type="InterPro" id="IPR000157">
    <property type="entry name" value="TIR_dom"/>
</dbReference>
<feature type="compositionally biased region" description="Low complexity" evidence="8">
    <location>
        <begin position="253"/>
        <end position="266"/>
    </location>
</feature>
<comment type="caution">
    <text evidence="10">The sequence shown here is derived from an EMBL/GenBank/DDBJ whole genome shotgun (WGS) entry which is preliminary data.</text>
</comment>
<dbReference type="Pfam" id="PF17798">
    <property type="entry name" value="TRIF-NTD"/>
    <property type="match status" value="1"/>
</dbReference>
<dbReference type="InterPro" id="IPR035897">
    <property type="entry name" value="Toll_tir_struct_dom_sf"/>
</dbReference>
<comment type="subcellular location">
    <subcellularLocation>
        <location evidence="6">Cytoplasmic vesicle</location>
        <location evidence="6">Autophagosome</location>
    </subcellularLocation>
    <subcellularLocation>
        <location evidence="6">Cytoplasm</location>
        <location evidence="6">Cytosol</location>
    </subcellularLocation>
    <subcellularLocation>
        <location evidence="6">Mitochondrion</location>
    </subcellularLocation>
</comment>
<evidence type="ECO:0000256" key="3">
    <source>
        <dbReference type="ARBA" id="ARBA00022588"/>
    </source>
</evidence>
<dbReference type="InterPro" id="IPR025735">
    <property type="entry name" value="RHIM"/>
</dbReference>
<evidence type="ECO:0000259" key="9">
    <source>
        <dbReference type="PROSITE" id="PS50104"/>
    </source>
</evidence>
<feature type="region of interest" description="Disordered" evidence="8">
    <location>
        <begin position="652"/>
        <end position="674"/>
    </location>
</feature>
<organism evidence="10 11">
    <name type="scientific">Phrynosoma platyrhinos</name>
    <name type="common">Desert horned lizard</name>
    <dbReference type="NCBI Taxonomy" id="52577"/>
    <lineage>
        <taxon>Eukaryota</taxon>
        <taxon>Metazoa</taxon>
        <taxon>Chordata</taxon>
        <taxon>Craniata</taxon>
        <taxon>Vertebrata</taxon>
        <taxon>Euteleostomi</taxon>
        <taxon>Lepidosauria</taxon>
        <taxon>Squamata</taxon>
        <taxon>Bifurcata</taxon>
        <taxon>Unidentata</taxon>
        <taxon>Episquamata</taxon>
        <taxon>Toxicofera</taxon>
        <taxon>Iguania</taxon>
        <taxon>Phrynosomatidae</taxon>
        <taxon>Phrynosomatinae</taxon>
        <taxon>Phrynosoma</taxon>
    </lineage>
</organism>
<comment type="function">
    <text evidence="6">Involved in innate immunity against invading pathogens. Adapter used by TLR3, TLR4 (through TICAM2) and TLR5 to mediate NF-kappa-B and interferon-regulatory factor (IRF) activation, and to induce apoptosis. Ligand binding to these receptors results in TRIF recruitment through its TIR domain. Distinct protein-interaction motifs allow recruitment of the effector proteins TBK1, TRAF6 and RIPK1, which in turn, lead to the activation of transcription factors IRF3 and IRF7, NF-kappa-B and FADD respectively. Phosphorylation by TBK1 on the pLxIS motif leads to recruitment and subsequent activation of the transcription factor IRF3 to induce expression of type I interferon and exert a potent immunity against invading pathogens. Component of a multi-helicase-TICAM1 complex that acts as a cytoplasmic sensor of viral double-stranded RNA (dsRNA) and plays a role in the activation of a cascade of antiviral responses including the induction of pro-inflammatory cytokines.</text>
</comment>
<keyword evidence="6" id="KW-0496">Mitochondrion</keyword>
<feature type="coiled-coil region" evidence="7">
    <location>
        <begin position="526"/>
        <end position="560"/>
    </location>
</feature>
<dbReference type="Gene3D" id="3.40.50.10140">
    <property type="entry name" value="Toll/interleukin-1 receptor homology (TIR) domain"/>
    <property type="match status" value="1"/>
</dbReference>
<reference evidence="10 11" key="1">
    <citation type="journal article" date="2022" name="Gigascience">
        <title>A chromosome-level genome assembly and annotation of the desert horned lizard, Phrynosoma platyrhinos, provides insight into chromosomal rearrangements among reptiles.</title>
        <authorList>
            <person name="Koochekian N."/>
            <person name="Ascanio A."/>
            <person name="Farleigh K."/>
            <person name="Card D.C."/>
            <person name="Schield D.R."/>
            <person name="Castoe T.A."/>
            <person name="Jezkova T."/>
        </authorList>
    </citation>
    <scope>NUCLEOTIDE SEQUENCE [LARGE SCALE GENOMIC DNA]</scope>
    <source>
        <strain evidence="10">NK-2021</strain>
    </source>
</reference>
<dbReference type="Gene3D" id="1.25.40.780">
    <property type="match status" value="1"/>
</dbReference>
<protein>
    <recommendedName>
        <fullName evidence="6">TIR domain-containing adapter molecule 1</fullName>
        <shortName evidence="6">TICAM-1</shortName>
    </recommendedName>
</protein>
<evidence type="ECO:0000313" key="10">
    <source>
        <dbReference type="EMBL" id="KAH0625839.1"/>
    </source>
</evidence>
<evidence type="ECO:0000313" key="11">
    <source>
        <dbReference type="Proteomes" id="UP000826234"/>
    </source>
</evidence>
<keyword evidence="11" id="KW-1185">Reference proteome</keyword>
<keyword evidence="3 6" id="KW-0399">Innate immunity</keyword>
<feature type="domain" description="TIR" evidence="9">
    <location>
        <begin position="386"/>
        <end position="523"/>
    </location>
</feature>
<keyword evidence="5 6" id="KW-0395">Inflammatory response</keyword>
<dbReference type="PANTHER" id="PTHR47230">
    <property type="entry name" value="TIR DOMAIN-CONTAINING ADAPTER MOLECULE 1"/>
    <property type="match status" value="1"/>
</dbReference>
<feature type="region of interest" description="Disordered" evidence="8">
    <location>
        <begin position="245"/>
        <end position="304"/>
    </location>
</feature>
<feature type="region of interest" description="Disordered" evidence="8">
    <location>
        <begin position="170"/>
        <end position="208"/>
    </location>
</feature>